<evidence type="ECO:0000313" key="3">
    <source>
        <dbReference type="Proteomes" id="UP000598820"/>
    </source>
</evidence>
<keyword evidence="1" id="KW-0732">Signal</keyword>
<accession>A0A926XXT8</accession>
<keyword evidence="3" id="KW-1185">Reference proteome</keyword>
<feature type="chain" id="PRO_5037272805" description="DUF3244 domain-containing protein" evidence="1">
    <location>
        <begin position="24"/>
        <end position="120"/>
    </location>
</feature>
<gene>
    <name evidence="2" type="ORF">IC229_15950</name>
</gene>
<name>A0A926XXT8_9BACT</name>
<dbReference type="AlphaFoldDB" id="A0A926XXT8"/>
<organism evidence="2 3">
    <name type="scientific">Spirosoma profusum</name>
    <dbReference type="NCBI Taxonomy" id="2771354"/>
    <lineage>
        <taxon>Bacteria</taxon>
        <taxon>Pseudomonadati</taxon>
        <taxon>Bacteroidota</taxon>
        <taxon>Cytophagia</taxon>
        <taxon>Cytophagales</taxon>
        <taxon>Cytophagaceae</taxon>
        <taxon>Spirosoma</taxon>
    </lineage>
</organism>
<protein>
    <recommendedName>
        <fullName evidence="4">DUF3244 domain-containing protein</fullName>
    </recommendedName>
</protein>
<comment type="caution">
    <text evidence="2">The sequence shown here is derived from an EMBL/GenBank/DDBJ whole genome shotgun (WGS) entry which is preliminary data.</text>
</comment>
<reference evidence="2" key="1">
    <citation type="submission" date="2020-09" db="EMBL/GenBank/DDBJ databases">
        <authorList>
            <person name="Kim M.K."/>
        </authorList>
    </citation>
    <scope>NUCLEOTIDE SEQUENCE</scope>
    <source>
        <strain evidence="2">BT702</strain>
    </source>
</reference>
<sequence length="120" mass="13272">MSKVAVSLLLSAATFMNPTTPNALSFEANAYVMTNNQVRVVVQKDADAVVTILLRNKSQEVLYRQIVGKKESAYAVKLDVDALVDGTYELEFKSEKGSIRKQLNLTTPPVQKPLRTIAMQ</sequence>
<evidence type="ECO:0000313" key="2">
    <source>
        <dbReference type="EMBL" id="MBD2702145.1"/>
    </source>
</evidence>
<dbReference type="EMBL" id="JACWZY010000013">
    <property type="protein sequence ID" value="MBD2702145.1"/>
    <property type="molecule type" value="Genomic_DNA"/>
</dbReference>
<feature type="signal peptide" evidence="1">
    <location>
        <begin position="1"/>
        <end position="23"/>
    </location>
</feature>
<evidence type="ECO:0000256" key="1">
    <source>
        <dbReference type="SAM" id="SignalP"/>
    </source>
</evidence>
<proteinExistence type="predicted"/>
<dbReference type="Proteomes" id="UP000598820">
    <property type="component" value="Unassembled WGS sequence"/>
</dbReference>
<evidence type="ECO:0008006" key="4">
    <source>
        <dbReference type="Google" id="ProtNLM"/>
    </source>
</evidence>